<dbReference type="InterPro" id="IPR058626">
    <property type="entry name" value="MdtA-like_b-barrel"/>
</dbReference>
<evidence type="ECO:0000256" key="2">
    <source>
        <dbReference type="ARBA" id="ARBA00009477"/>
    </source>
</evidence>
<evidence type="ECO:0000256" key="3">
    <source>
        <dbReference type="SAM" id="MobiDB-lite"/>
    </source>
</evidence>
<evidence type="ECO:0000313" key="9">
    <source>
        <dbReference type="Proteomes" id="UP001197214"/>
    </source>
</evidence>
<proteinExistence type="inferred from homology"/>
<dbReference type="InterPro" id="IPR058627">
    <property type="entry name" value="MdtA-like_C"/>
</dbReference>
<evidence type="ECO:0000259" key="7">
    <source>
        <dbReference type="Pfam" id="PF25967"/>
    </source>
</evidence>
<dbReference type="EMBL" id="JAHWZX010000011">
    <property type="protein sequence ID" value="MBW4331583.1"/>
    <property type="molecule type" value="Genomic_DNA"/>
</dbReference>
<dbReference type="PROSITE" id="PS51257">
    <property type="entry name" value="PROKAR_LIPOPROTEIN"/>
    <property type="match status" value="1"/>
</dbReference>
<dbReference type="InterPro" id="IPR006143">
    <property type="entry name" value="RND_pump_MFP"/>
</dbReference>
<dbReference type="InterPro" id="IPR058625">
    <property type="entry name" value="MdtA-like_BSH"/>
</dbReference>
<comment type="subcellular location">
    <subcellularLocation>
        <location evidence="1">Cell envelope</location>
    </subcellularLocation>
</comment>
<sequence>MVRLTAPVLACALLASCGSSDDQAGQAGQGQGQGGAPVPVGVVTVKQANVPLITDLAGRTSAYESSEVRPQVSGVIRKRLFTQGSIVRAGQTLYRIDPAPYEADVQQAQANLQSAQATLKAAKVKADRYEPLAKMQAISQQDYTDAQAQANEAAASVAQAKAALRTAKINLNRTTVPAPITGRIGRSVATVGALVTENQSDALTTIQRLDPIYVDIRQSSGDILALRRALGKGDTVASKANVRLTLEDGEDYGRVGTVDFAEPTVDESTGTVTLRATFPNPEGLLLPGMYVTAHIAQAIQRDAILVPQQGVTRDPKGNATVLVVGDGNKVVSRSVKAPRTQGAYWVVTSGLNPGDKVIVQGTAKVRPGQPVKPVPADTPQKLTTGTKGAGGGGNSSAGAGS</sequence>
<reference evidence="8 9" key="1">
    <citation type="submission" date="2021-07" db="EMBL/GenBank/DDBJ databases">
        <title>Stakelama flava sp. nov., a novel endophytic bacterium isolated from branch of Kandelia candel.</title>
        <authorList>
            <person name="Tuo L."/>
        </authorList>
    </citation>
    <scope>NUCLEOTIDE SEQUENCE [LARGE SCALE GENOMIC DNA]</scope>
    <source>
        <strain evidence="8 9">CBK3Z-3</strain>
    </source>
</reference>
<dbReference type="PANTHER" id="PTHR30158:SF3">
    <property type="entry name" value="MULTIDRUG EFFLUX PUMP SUBUNIT ACRA-RELATED"/>
    <property type="match status" value="1"/>
</dbReference>
<dbReference type="Pfam" id="PF25876">
    <property type="entry name" value="HH_MFP_RND"/>
    <property type="match status" value="1"/>
</dbReference>
<dbReference type="InterPro" id="IPR058624">
    <property type="entry name" value="MdtA-like_HH"/>
</dbReference>
<dbReference type="Pfam" id="PF25917">
    <property type="entry name" value="BSH_RND"/>
    <property type="match status" value="1"/>
</dbReference>
<protein>
    <submittedName>
        <fullName evidence="8">Efflux RND transporter periplasmic adaptor subunit</fullName>
    </submittedName>
</protein>
<feature type="domain" description="Multidrug resistance protein MdtA-like C-terminal permuted SH3" evidence="7">
    <location>
        <begin position="302"/>
        <end position="362"/>
    </location>
</feature>
<dbReference type="NCBIfam" id="TIGR01730">
    <property type="entry name" value="RND_mfp"/>
    <property type="match status" value="1"/>
</dbReference>
<feature type="region of interest" description="Disordered" evidence="3">
    <location>
        <begin position="363"/>
        <end position="401"/>
    </location>
</feature>
<comment type="caution">
    <text evidence="8">The sequence shown here is derived from an EMBL/GenBank/DDBJ whole genome shotgun (WGS) entry which is preliminary data.</text>
</comment>
<evidence type="ECO:0000259" key="4">
    <source>
        <dbReference type="Pfam" id="PF25876"/>
    </source>
</evidence>
<dbReference type="Pfam" id="PF25944">
    <property type="entry name" value="Beta-barrel_RND"/>
    <property type="match status" value="1"/>
</dbReference>
<organism evidence="8 9">
    <name type="scientific">Stakelama flava</name>
    <dbReference type="NCBI Taxonomy" id="2860338"/>
    <lineage>
        <taxon>Bacteria</taxon>
        <taxon>Pseudomonadati</taxon>
        <taxon>Pseudomonadota</taxon>
        <taxon>Alphaproteobacteria</taxon>
        <taxon>Sphingomonadales</taxon>
        <taxon>Sphingomonadaceae</taxon>
        <taxon>Stakelama</taxon>
    </lineage>
</organism>
<evidence type="ECO:0000259" key="5">
    <source>
        <dbReference type="Pfam" id="PF25917"/>
    </source>
</evidence>
<accession>A0ABS6XMZ1</accession>
<dbReference type="Pfam" id="PF25967">
    <property type="entry name" value="RND-MFP_C"/>
    <property type="match status" value="1"/>
</dbReference>
<feature type="domain" description="Multidrug resistance protein MdtA-like barrel-sandwich hybrid" evidence="5">
    <location>
        <begin position="66"/>
        <end position="207"/>
    </location>
</feature>
<evidence type="ECO:0000259" key="6">
    <source>
        <dbReference type="Pfam" id="PF25944"/>
    </source>
</evidence>
<keyword evidence="9" id="KW-1185">Reference proteome</keyword>
<feature type="compositionally biased region" description="Gly residues" evidence="3">
    <location>
        <begin position="387"/>
        <end position="401"/>
    </location>
</feature>
<evidence type="ECO:0000313" key="8">
    <source>
        <dbReference type="EMBL" id="MBW4331583.1"/>
    </source>
</evidence>
<feature type="domain" description="Multidrug resistance protein MdtA-like beta-barrel" evidence="6">
    <location>
        <begin position="211"/>
        <end position="296"/>
    </location>
</feature>
<gene>
    <name evidence="8" type="ORF">KY084_11960</name>
</gene>
<feature type="domain" description="Multidrug resistance protein MdtA-like alpha-helical hairpin" evidence="4">
    <location>
        <begin position="105"/>
        <end position="173"/>
    </location>
</feature>
<evidence type="ECO:0000256" key="1">
    <source>
        <dbReference type="ARBA" id="ARBA00004196"/>
    </source>
</evidence>
<dbReference type="PANTHER" id="PTHR30158">
    <property type="entry name" value="ACRA/E-RELATED COMPONENT OF DRUG EFFLUX TRANSPORTER"/>
    <property type="match status" value="1"/>
</dbReference>
<dbReference type="Proteomes" id="UP001197214">
    <property type="component" value="Unassembled WGS sequence"/>
</dbReference>
<comment type="similarity">
    <text evidence="2">Belongs to the membrane fusion protein (MFP) (TC 8.A.1) family.</text>
</comment>
<name>A0ABS6XMZ1_9SPHN</name>